<feature type="compositionally biased region" description="Polar residues" evidence="1">
    <location>
        <begin position="18"/>
        <end position="27"/>
    </location>
</feature>
<proteinExistence type="predicted"/>
<dbReference type="EMBL" id="CP144747">
    <property type="protein sequence ID" value="WVZ64195.1"/>
    <property type="molecule type" value="Genomic_DNA"/>
</dbReference>
<feature type="region of interest" description="Disordered" evidence="1">
    <location>
        <begin position="140"/>
        <end position="178"/>
    </location>
</feature>
<dbReference type="AlphaFoldDB" id="A0AAQ3WJV6"/>
<reference evidence="2 3" key="1">
    <citation type="submission" date="2024-02" db="EMBL/GenBank/DDBJ databases">
        <title>High-quality chromosome-scale genome assembly of Pensacola bahiagrass (Paspalum notatum Flugge var. saurae).</title>
        <authorList>
            <person name="Vega J.M."/>
            <person name="Podio M."/>
            <person name="Orjuela J."/>
            <person name="Siena L.A."/>
            <person name="Pessino S.C."/>
            <person name="Combes M.C."/>
            <person name="Mariac C."/>
            <person name="Albertini E."/>
            <person name="Pupilli F."/>
            <person name="Ortiz J.P.A."/>
            <person name="Leblanc O."/>
        </authorList>
    </citation>
    <scope>NUCLEOTIDE SEQUENCE [LARGE SCALE GENOMIC DNA]</scope>
    <source>
        <strain evidence="2">R1</strain>
        <tissue evidence="2">Leaf</tissue>
    </source>
</reference>
<feature type="region of interest" description="Disordered" evidence="1">
    <location>
        <begin position="1"/>
        <end position="73"/>
    </location>
</feature>
<organism evidence="2 3">
    <name type="scientific">Paspalum notatum var. saurae</name>
    <dbReference type="NCBI Taxonomy" id="547442"/>
    <lineage>
        <taxon>Eukaryota</taxon>
        <taxon>Viridiplantae</taxon>
        <taxon>Streptophyta</taxon>
        <taxon>Embryophyta</taxon>
        <taxon>Tracheophyta</taxon>
        <taxon>Spermatophyta</taxon>
        <taxon>Magnoliopsida</taxon>
        <taxon>Liliopsida</taxon>
        <taxon>Poales</taxon>
        <taxon>Poaceae</taxon>
        <taxon>PACMAD clade</taxon>
        <taxon>Panicoideae</taxon>
        <taxon>Andropogonodae</taxon>
        <taxon>Paspaleae</taxon>
        <taxon>Paspalinae</taxon>
        <taxon>Paspalum</taxon>
    </lineage>
</organism>
<feature type="compositionally biased region" description="Low complexity" evidence="1">
    <location>
        <begin position="166"/>
        <end position="178"/>
    </location>
</feature>
<accession>A0AAQ3WJV6</accession>
<protein>
    <submittedName>
        <fullName evidence="2">Uncharacterized protein</fullName>
    </submittedName>
</protein>
<name>A0AAQ3WJV6_PASNO</name>
<keyword evidence="3" id="KW-1185">Reference proteome</keyword>
<evidence type="ECO:0000313" key="2">
    <source>
        <dbReference type="EMBL" id="WVZ64195.1"/>
    </source>
</evidence>
<sequence length="178" mass="19184">MRWAMSRRRRHPPRRCGQRSTAVTRWQSRFGDVPITSARFDSDGKGRPRQAPSLHSDPVVHDGSSGAPPPFSSQIRRWRSIACDGGYGALLKCDGDSSSPILQCCALTSAHIRRRDAAAAGAAGPWRSYAATRAAAPYRQRHERLQAQPAPAAAGPVSRPWRLDTAEAAAAAAQPPPA</sequence>
<feature type="compositionally biased region" description="Basic residues" evidence="1">
    <location>
        <begin position="1"/>
        <end position="17"/>
    </location>
</feature>
<dbReference type="Proteomes" id="UP001341281">
    <property type="component" value="Chromosome 03"/>
</dbReference>
<evidence type="ECO:0000313" key="3">
    <source>
        <dbReference type="Proteomes" id="UP001341281"/>
    </source>
</evidence>
<gene>
    <name evidence="2" type="ORF">U9M48_013757</name>
</gene>
<evidence type="ECO:0000256" key="1">
    <source>
        <dbReference type="SAM" id="MobiDB-lite"/>
    </source>
</evidence>